<dbReference type="Pfam" id="PF07291">
    <property type="entry name" value="MauE"/>
    <property type="match status" value="1"/>
</dbReference>
<dbReference type="OrthoDB" id="648842at2"/>
<dbReference type="EMBL" id="QDKG01000001">
    <property type="protein sequence ID" value="PVH26407.1"/>
    <property type="molecule type" value="Genomic_DNA"/>
</dbReference>
<keyword evidence="4 5" id="KW-0472">Membrane</keyword>
<name>A0A2T8HLU3_9SPHI</name>
<evidence type="ECO:0000256" key="2">
    <source>
        <dbReference type="ARBA" id="ARBA00022692"/>
    </source>
</evidence>
<dbReference type="RefSeq" id="WP_116774273.1">
    <property type="nucleotide sequence ID" value="NZ_QDKG01000001.1"/>
</dbReference>
<keyword evidence="2 5" id="KW-0812">Transmembrane</keyword>
<comment type="caution">
    <text evidence="7">The sequence shown here is derived from an EMBL/GenBank/DDBJ whole genome shotgun (WGS) entry which is preliminary data.</text>
</comment>
<evidence type="ECO:0000256" key="3">
    <source>
        <dbReference type="ARBA" id="ARBA00022989"/>
    </source>
</evidence>
<protein>
    <submittedName>
        <fullName evidence="7">DoxX family protein</fullName>
    </submittedName>
</protein>
<dbReference type="NCBIfam" id="NF045576">
    <property type="entry name" value="BT_3928_fam"/>
    <property type="match status" value="1"/>
</dbReference>
<feature type="transmembrane region" description="Helical" evidence="5">
    <location>
        <begin position="65"/>
        <end position="88"/>
    </location>
</feature>
<sequence>MNTTSTYTTTKPQKKRPNIALIASRILVGCLFIFSGLIKANDPKGFGYKLEEYFKVFNLSFLDEYSTWIAVVICGFEIILGALLLLGLARNKVSWGLLLLTIFFTFLTFYSAFFEVVSSCGCFGDAIPLTPWQSFIKDLVLLGLILIIVRFRHQIKPLIKSRFSNNLLTILIIMLSFGAGIYTMNFLPIIDFLPYREGNNLPQQMVIPDNAEPDVYEHIYTLKNKTTGESKTVNDKVYMSEKIWEDENWEIVGDPKSTLIKKGFEPAIADLIISDSEGNDVTQEILTNPYFNFIVVSTDVTKLSSVDLLALDRINTTIREISEDYPIRAVLLTASSPQNVDYVNDQLNLVLETFNADLVPLKSMVRSNPGVMLLQNGTVIKKWSKHTFPSKEELENKFINKQFTPLAD</sequence>
<evidence type="ECO:0000259" key="6">
    <source>
        <dbReference type="Pfam" id="PF07291"/>
    </source>
</evidence>
<evidence type="ECO:0000313" key="7">
    <source>
        <dbReference type="EMBL" id="PVH26407.1"/>
    </source>
</evidence>
<dbReference type="AlphaFoldDB" id="A0A2T8HLU3"/>
<evidence type="ECO:0000256" key="4">
    <source>
        <dbReference type="ARBA" id="ARBA00023136"/>
    </source>
</evidence>
<organism evidence="7 8">
    <name type="scientific">Sphingobacterium corticibacter</name>
    <dbReference type="NCBI Taxonomy" id="2171749"/>
    <lineage>
        <taxon>Bacteria</taxon>
        <taxon>Pseudomonadati</taxon>
        <taxon>Bacteroidota</taxon>
        <taxon>Sphingobacteriia</taxon>
        <taxon>Sphingobacteriales</taxon>
        <taxon>Sphingobacteriaceae</taxon>
        <taxon>Sphingobacterium</taxon>
    </lineage>
</organism>
<keyword evidence="3 5" id="KW-1133">Transmembrane helix</keyword>
<feature type="transmembrane region" description="Helical" evidence="5">
    <location>
        <begin position="134"/>
        <end position="151"/>
    </location>
</feature>
<feature type="transmembrane region" description="Helical" evidence="5">
    <location>
        <begin position="19"/>
        <end position="38"/>
    </location>
</feature>
<dbReference type="InterPro" id="IPR009908">
    <property type="entry name" value="Methylamine_util_MauE"/>
</dbReference>
<feature type="transmembrane region" description="Helical" evidence="5">
    <location>
        <begin position="95"/>
        <end position="114"/>
    </location>
</feature>
<accession>A0A2T8HLU3</accession>
<keyword evidence="8" id="KW-1185">Reference proteome</keyword>
<evidence type="ECO:0000313" key="8">
    <source>
        <dbReference type="Proteomes" id="UP000245627"/>
    </source>
</evidence>
<evidence type="ECO:0000256" key="1">
    <source>
        <dbReference type="ARBA" id="ARBA00004141"/>
    </source>
</evidence>
<dbReference type="GO" id="GO:0016020">
    <property type="term" value="C:membrane"/>
    <property type="evidence" value="ECO:0007669"/>
    <property type="project" value="UniProtKB-SubCell"/>
</dbReference>
<dbReference type="GO" id="GO:0030416">
    <property type="term" value="P:methylamine metabolic process"/>
    <property type="evidence" value="ECO:0007669"/>
    <property type="project" value="InterPro"/>
</dbReference>
<feature type="transmembrane region" description="Helical" evidence="5">
    <location>
        <begin position="163"/>
        <end position="184"/>
    </location>
</feature>
<comment type="subcellular location">
    <subcellularLocation>
        <location evidence="1">Membrane</location>
        <topology evidence="1">Multi-pass membrane protein</topology>
    </subcellularLocation>
</comment>
<evidence type="ECO:0000256" key="5">
    <source>
        <dbReference type="SAM" id="Phobius"/>
    </source>
</evidence>
<feature type="domain" description="Methylamine utilisation protein MauE" evidence="6">
    <location>
        <begin position="19"/>
        <end position="148"/>
    </location>
</feature>
<gene>
    <name evidence="7" type="ORF">DC487_01950</name>
</gene>
<proteinExistence type="predicted"/>
<dbReference type="Proteomes" id="UP000245627">
    <property type="component" value="Unassembled WGS sequence"/>
</dbReference>
<reference evidence="7 8" key="1">
    <citation type="submission" date="2018-04" db="EMBL/GenBank/DDBJ databases">
        <title>Sphingobacterium cortibacter sp. nov.</title>
        <authorList>
            <person name="Li Y."/>
        </authorList>
    </citation>
    <scope>NUCLEOTIDE SEQUENCE [LARGE SCALE GENOMIC DNA]</scope>
    <source>
        <strain evidence="7 8">2c-3</strain>
    </source>
</reference>